<dbReference type="InterPro" id="IPR011008">
    <property type="entry name" value="Dimeric_a/b-barrel"/>
</dbReference>
<comment type="cofactor">
    <cofactor evidence="1">
        <name>heme b</name>
        <dbReference type="ChEBI" id="CHEBI:60344"/>
    </cofactor>
</comment>
<dbReference type="PANTHER" id="PTHR30521:SF0">
    <property type="entry name" value="DYP-TYPE PEROXIDASE FAMILY PROTEIN"/>
    <property type="match status" value="1"/>
</dbReference>
<dbReference type="RefSeq" id="WP_155986445.1">
    <property type="nucleotide sequence ID" value="NZ_JFYZ01000041.1"/>
</dbReference>
<dbReference type="PANTHER" id="PTHR30521">
    <property type="entry name" value="DEFERROCHELATASE/PEROXIDASE"/>
    <property type="match status" value="1"/>
</dbReference>
<dbReference type="EMBL" id="JFYZ01000041">
    <property type="protein sequence ID" value="EZP74749.1"/>
    <property type="molecule type" value="Genomic_DNA"/>
</dbReference>
<dbReference type="GO" id="GO:0004601">
    <property type="term" value="F:peroxidase activity"/>
    <property type="evidence" value="ECO:0007669"/>
    <property type="project" value="UniProtKB-KW"/>
</dbReference>
<accession>A0A031JKX0</accession>
<keyword evidence="3" id="KW-0479">Metal-binding</keyword>
<proteinExistence type="predicted"/>
<dbReference type="eggNOG" id="COG2837">
    <property type="taxonomic scope" value="Bacteria"/>
</dbReference>
<dbReference type="PATRIC" id="fig|158500.4.peg.4771"/>
<evidence type="ECO:0000313" key="6">
    <source>
        <dbReference type="EMBL" id="EZP74749.1"/>
    </source>
</evidence>
<gene>
    <name evidence="6" type="ORF">BV97_04697</name>
</gene>
<keyword evidence="5" id="KW-0408">Iron</keyword>
<keyword evidence="2 6" id="KW-0575">Peroxidase</keyword>
<dbReference type="InterPro" id="IPR006314">
    <property type="entry name" value="Dyp_peroxidase"/>
</dbReference>
<dbReference type="STRING" id="158500.BES08_00225"/>
<sequence>MNGRREMKGLGTDVQALVGRGFGSLGGARYVLLQVAQPGAARAWLRSLAVTTLAEAEARRLEWVCQLAFTAAGLRALGLPVDDVPGFAPEFLDGMAGDPSRSRRLGDVEESAPEYWRWGSGEAEPHVLLMLLAGEGDIAAWQDAILGAMPPDACTLLRINDASGPVGREPFGFVDGVSQPEVDWEGTLRPGGAKDRDYRDRIALGEFLLGHGNEYGFVADHPVQRGIGRNGTYLVYRQLMQDVGGFWDWTARIAGRDGAVALAERMVGRGIDGQPLPELAAHGLNGFTFAGDPDGIACPVGGHVRRANPRSGDDPQGRRGFLRDVVSSLGFKGTAIHDAVASARFHRLLRRGRPYGAAPEPLAVIAGEAVAQECGLHFICLNASLARQFEFVQGSWIASPYFGGLSGEQDPLLGNRCPVRSGQVTDAFAWHDGDGNPRLVAGLPRFVTVVGGAYFFLPGIGGLARILEDAP</sequence>
<dbReference type="SUPFAM" id="SSF54909">
    <property type="entry name" value="Dimeric alpha+beta barrel"/>
    <property type="match status" value="1"/>
</dbReference>
<dbReference type="PROSITE" id="PS51404">
    <property type="entry name" value="DYP_PEROXIDASE"/>
    <property type="match status" value="1"/>
</dbReference>
<evidence type="ECO:0000256" key="1">
    <source>
        <dbReference type="ARBA" id="ARBA00001970"/>
    </source>
</evidence>
<dbReference type="GO" id="GO:0046872">
    <property type="term" value="F:metal ion binding"/>
    <property type="evidence" value="ECO:0007669"/>
    <property type="project" value="UniProtKB-KW"/>
</dbReference>
<comment type="caution">
    <text evidence="6">The sequence shown here is derived from an EMBL/GenBank/DDBJ whole genome shotgun (WGS) entry which is preliminary data.</text>
</comment>
<dbReference type="AlphaFoldDB" id="A0A031JKX0"/>
<organism evidence="6 7">
    <name type="scientific">Novosphingobium resinovorum</name>
    <dbReference type="NCBI Taxonomy" id="158500"/>
    <lineage>
        <taxon>Bacteria</taxon>
        <taxon>Pseudomonadati</taxon>
        <taxon>Pseudomonadota</taxon>
        <taxon>Alphaproteobacteria</taxon>
        <taxon>Sphingomonadales</taxon>
        <taxon>Sphingomonadaceae</taxon>
        <taxon>Novosphingobium</taxon>
    </lineage>
</organism>
<evidence type="ECO:0000256" key="4">
    <source>
        <dbReference type="ARBA" id="ARBA00023002"/>
    </source>
</evidence>
<keyword evidence="4" id="KW-0560">Oxidoreductase</keyword>
<evidence type="ECO:0000256" key="2">
    <source>
        <dbReference type="ARBA" id="ARBA00022559"/>
    </source>
</evidence>
<protein>
    <submittedName>
        <fullName evidence="6">Putative iron-dependent peroxidase</fullName>
    </submittedName>
</protein>
<dbReference type="GO" id="GO:0020037">
    <property type="term" value="F:heme binding"/>
    <property type="evidence" value="ECO:0007669"/>
    <property type="project" value="InterPro"/>
</dbReference>
<reference evidence="6 7" key="1">
    <citation type="submission" date="2014-03" db="EMBL/GenBank/DDBJ databases">
        <title>Whole genome sequence of Novosphingobium resinovorum KF1.</title>
        <authorList>
            <person name="Gan H.M."/>
            <person name="Gan H.Y."/>
            <person name="Chew T.H."/>
            <person name="Savka M.A."/>
        </authorList>
    </citation>
    <scope>NUCLEOTIDE SEQUENCE [LARGE SCALE GENOMIC DNA]</scope>
    <source>
        <strain evidence="6 7">KF1</strain>
    </source>
</reference>
<evidence type="ECO:0000256" key="5">
    <source>
        <dbReference type="ARBA" id="ARBA00023004"/>
    </source>
</evidence>
<evidence type="ECO:0000313" key="7">
    <source>
        <dbReference type="Proteomes" id="UP000024329"/>
    </source>
</evidence>
<dbReference type="GO" id="GO:0005829">
    <property type="term" value="C:cytosol"/>
    <property type="evidence" value="ECO:0007669"/>
    <property type="project" value="TreeGrafter"/>
</dbReference>
<name>A0A031JKX0_9SPHN</name>
<evidence type="ECO:0000256" key="3">
    <source>
        <dbReference type="ARBA" id="ARBA00022723"/>
    </source>
</evidence>
<dbReference type="Proteomes" id="UP000024329">
    <property type="component" value="Unassembled WGS sequence"/>
</dbReference>